<dbReference type="PANTHER" id="PTHR22952:SF175">
    <property type="entry name" value="PROTEIN ABSCISIC ACID-INSENSITIVE 5"/>
    <property type="match status" value="1"/>
</dbReference>
<dbReference type="GO" id="GO:0003700">
    <property type="term" value="F:DNA-binding transcription factor activity"/>
    <property type="evidence" value="ECO:0007669"/>
    <property type="project" value="InterPro"/>
</dbReference>
<dbReference type="SMART" id="SM00338">
    <property type="entry name" value="BRLZ"/>
    <property type="match status" value="1"/>
</dbReference>
<evidence type="ECO:0000256" key="1">
    <source>
        <dbReference type="ARBA" id="ARBA00004123"/>
    </source>
</evidence>
<evidence type="ECO:0000256" key="8">
    <source>
        <dbReference type="SAM" id="MobiDB-lite"/>
    </source>
</evidence>
<keyword evidence="2" id="KW-0938">Abscisic acid signaling pathway</keyword>
<proteinExistence type="predicted"/>
<comment type="subcellular location">
    <subcellularLocation>
        <location evidence="1">Nucleus</location>
    </subcellularLocation>
</comment>
<dbReference type="InterPro" id="IPR004827">
    <property type="entry name" value="bZIP"/>
</dbReference>
<keyword evidence="3" id="KW-0805">Transcription regulation</keyword>
<evidence type="ECO:0000256" key="2">
    <source>
        <dbReference type="ARBA" id="ARBA00022682"/>
    </source>
</evidence>
<reference evidence="10" key="1">
    <citation type="submission" date="2015-07" db="EMBL/GenBank/DDBJ databases">
        <title>Transcriptome Assembly of Anthurium amnicola.</title>
        <authorList>
            <person name="Suzuki J."/>
        </authorList>
    </citation>
    <scope>NUCLEOTIDE SEQUENCE</scope>
</reference>
<feature type="compositionally biased region" description="Polar residues" evidence="8">
    <location>
        <begin position="186"/>
        <end position="196"/>
    </location>
</feature>
<dbReference type="FunFam" id="1.20.5.170:FF:000036">
    <property type="entry name" value="ABSCISIC ACID-INSENSITIVE 5-like protein 2"/>
    <property type="match status" value="1"/>
</dbReference>
<evidence type="ECO:0000256" key="7">
    <source>
        <dbReference type="SAM" id="Coils"/>
    </source>
</evidence>
<dbReference type="InterPro" id="IPR046347">
    <property type="entry name" value="bZIP_sf"/>
</dbReference>
<accession>A0A1D1XXB4</accession>
<feature type="region of interest" description="Disordered" evidence="8">
    <location>
        <begin position="162"/>
        <end position="199"/>
    </location>
</feature>
<evidence type="ECO:0000256" key="5">
    <source>
        <dbReference type="ARBA" id="ARBA00023163"/>
    </source>
</evidence>
<feature type="compositionally biased region" description="Basic and acidic residues" evidence="8">
    <location>
        <begin position="26"/>
        <end position="39"/>
    </location>
</feature>
<keyword evidence="5" id="KW-0804">Transcription</keyword>
<dbReference type="CDD" id="cd14707">
    <property type="entry name" value="bZIP_plant_BZIP46"/>
    <property type="match status" value="1"/>
</dbReference>
<feature type="region of interest" description="Disordered" evidence="8">
    <location>
        <begin position="95"/>
        <end position="141"/>
    </location>
</feature>
<dbReference type="PROSITE" id="PS50217">
    <property type="entry name" value="BZIP"/>
    <property type="match status" value="1"/>
</dbReference>
<evidence type="ECO:0000313" key="10">
    <source>
        <dbReference type="EMBL" id="JAT47012.1"/>
    </source>
</evidence>
<dbReference type="GO" id="GO:0045893">
    <property type="term" value="P:positive regulation of DNA-templated transcription"/>
    <property type="evidence" value="ECO:0007669"/>
    <property type="project" value="InterPro"/>
</dbReference>
<feature type="region of interest" description="Disordered" evidence="8">
    <location>
        <begin position="1"/>
        <end position="52"/>
    </location>
</feature>
<sequence>MAALKEESRAMAFEAIEASGESQYPQEHHRGHDGQREEAAAAATEQQQPMTRQSSLLSLTLEEIQNTVCEPGKNFGSMNMDEFLSNIWTAEEGTAMTGAGGGGAGDAGAGGGGSVGGQNHQPGGGPDFASNSGMPPASLYRQGSVSLPATLCRKTVDEVWSEIQRDQQQQQHHPPPPPSQGHMLPQQYQNSGNVPRQPTFGEMTLEDFLIKAGVVRESGYLCCSSPQAPQQQHYAMPGTYPMVTERGSYGAMVAMGYGGDHQNPASTANGVYRNYHQPQGRVGNGYGGGGVGYRGGDGGGGGRVDNGHVGVGSPVSPVSSDGYGGGGSQVDNSGGNAGREWAADGGGRTGTTGGGAGDCAGDRGRKRMLDGPVDKVTERRQRRMIKNRESAARSRARKQAYTVELETELSHLKEENSRLHEEQRRLTARRREMLLESMTERAQTNLRRNAKALRPSSSCVW</sequence>
<dbReference type="GO" id="GO:0003677">
    <property type="term" value="F:DNA binding"/>
    <property type="evidence" value="ECO:0007669"/>
    <property type="project" value="UniProtKB-KW"/>
</dbReference>
<protein>
    <submittedName>
        <fullName evidence="10">Protein ABSCISIC ACID-INSENSITIVE 5</fullName>
    </submittedName>
</protein>
<dbReference type="GO" id="GO:0009738">
    <property type="term" value="P:abscisic acid-activated signaling pathway"/>
    <property type="evidence" value="ECO:0007669"/>
    <property type="project" value="UniProtKB-KW"/>
</dbReference>
<evidence type="ECO:0000256" key="3">
    <source>
        <dbReference type="ARBA" id="ARBA00023015"/>
    </source>
</evidence>
<feature type="coiled-coil region" evidence="7">
    <location>
        <begin position="402"/>
        <end position="432"/>
    </location>
</feature>
<keyword evidence="6" id="KW-0539">Nucleus</keyword>
<name>A0A1D1XXB4_9ARAE</name>
<feature type="region of interest" description="Disordered" evidence="8">
    <location>
        <begin position="317"/>
        <end position="369"/>
    </location>
</feature>
<evidence type="ECO:0000256" key="4">
    <source>
        <dbReference type="ARBA" id="ARBA00023125"/>
    </source>
</evidence>
<feature type="compositionally biased region" description="Gly residues" evidence="8">
    <location>
        <begin position="344"/>
        <end position="358"/>
    </location>
</feature>
<dbReference type="AlphaFoldDB" id="A0A1D1XXB4"/>
<dbReference type="SUPFAM" id="SSF57959">
    <property type="entry name" value="Leucine zipper domain"/>
    <property type="match status" value="1"/>
</dbReference>
<dbReference type="PROSITE" id="PS00036">
    <property type="entry name" value="BZIP_BASIC"/>
    <property type="match status" value="1"/>
</dbReference>
<dbReference type="Gene3D" id="1.20.5.170">
    <property type="match status" value="1"/>
</dbReference>
<keyword evidence="7" id="KW-0175">Coiled coil</keyword>
<evidence type="ECO:0000259" key="9">
    <source>
        <dbReference type="PROSITE" id="PS50217"/>
    </source>
</evidence>
<feature type="compositionally biased region" description="Basic and acidic residues" evidence="8">
    <location>
        <begin position="360"/>
        <end position="369"/>
    </location>
</feature>
<dbReference type="EMBL" id="GDJX01020924">
    <property type="protein sequence ID" value="JAT47012.1"/>
    <property type="molecule type" value="Transcribed_RNA"/>
</dbReference>
<feature type="domain" description="BZIP" evidence="9">
    <location>
        <begin position="377"/>
        <end position="427"/>
    </location>
</feature>
<keyword evidence="4" id="KW-0238">DNA-binding</keyword>
<dbReference type="PANTHER" id="PTHR22952">
    <property type="entry name" value="CAMP-RESPONSE ELEMENT BINDING PROTEIN-RELATED"/>
    <property type="match status" value="1"/>
</dbReference>
<evidence type="ECO:0000256" key="6">
    <source>
        <dbReference type="ARBA" id="ARBA00023242"/>
    </source>
</evidence>
<dbReference type="GO" id="GO:0005634">
    <property type="term" value="C:nucleus"/>
    <property type="evidence" value="ECO:0007669"/>
    <property type="project" value="UniProtKB-SubCell"/>
</dbReference>
<dbReference type="Pfam" id="PF00170">
    <property type="entry name" value="bZIP_1"/>
    <property type="match status" value="1"/>
</dbReference>
<dbReference type="InterPro" id="IPR043452">
    <property type="entry name" value="BZIP46-like"/>
</dbReference>
<gene>
    <name evidence="10" type="primary">ABI5_2</name>
    <name evidence="10" type="ORF">g.97587</name>
</gene>
<organism evidence="10">
    <name type="scientific">Anthurium amnicola</name>
    <dbReference type="NCBI Taxonomy" id="1678845"/>
    <lineage>
        <taxon>Eukaryota</taxon>
        <taxon>Viridiplantae</taxon>
        <taxon>Streptophyta</taxon>
        <taxon>Embryophyta</taxon>
        <taxon>Tracheophyta</taxon>
        <taxon>Spermatophyta</taxon>
        <taxon>Magnoliopsida</taxon>
        <taxon>Liliopsida</taxon>
        <taxon>Araceae</taxon>
        <taxon>Pothoideae</taxon>
        <taxon>Potheae</taxon>
        <taxon>Anthurium</taxon>
    </lineage>
</organism>
<feature type="compositionally biased region" description="Gly residues" evidence="8">
    <location>
        <begin position="98"/>
        <end position="126"/>
    </location>
</feature>